<keyword evidence="2" id="KW-1185">Reference proteome</keyword>
<dbReference type="Proteomes" id="UP001303160">
    <property type="component" value="Unassembled WGS sequence"/>
</dbReference>
<dbReference type="EMBL" id="MU863962">
    <property type="protein sequence ID" value="KAK4197481.1"/>
    <property type="molecule type" value="Genomic_DNA"/>
</dbReference>
<reference evidence="1" key="1">
    <citation type="journal article" date="2023" name="Mol. Phylogenet. Evol.">
        <title>Genome-scale phylogeny and comparative genomics of the fungal order Sordariales.</title>
        <authorList>
            <person name="Hensen N."/>
            <person name="Bonometti L."/>
            <person name="Westerberg I."/>
            <person name="Brannstrom I.O."/>
            <person name="Guillou S."/>
            <person name="Cros-Aarteil S."/>
            <person name="Calhoun S."/>
            <person name="Haridas S."/>
            <person name="Kuo A."/>
            <person name="Mondo S."/>
            <person name="Pangilinan J."/>
            <person name="Riley R."/>
            <person name="LaButti K."/>
            <person name="Andreopoulos B."/>
            <person name="Lipzen A."/>
            <person name="Chen C."/>
            <person name="Yan M."/>
            <person name="Daum C."/>
            <person name="Ng V."/>
            <person name="Clum A."/>
            <person name="Steindorff A."/>
            <person name="Ohm R.A."/>
            <person name="Martin F."/>
            <person name="Silar P."/>
            <person name="Natvig D.O."/>
            <person name="Lalanne C."/>
            <person name="Gautier V."/>
            <person name="Ament-Velasquez S.L."/>
            <person name="Kruys A."/>
            <person name="Hutchinson M.I."/>
            <person name="Powell A.J."/>
            <person name="Barry K."/>
            <person name="Miller A.N."/>
            <person name="Grigoriev I.V."/>
            <person name="Debuchy R."/>
            <person name="Gladieux P."/>
            <person name="Hiltunen Thoren M."/>
            <person name="Johannesson H."/>
        </authorList>
    </citation>
    <scope>NUCLEOTIDE SEQUENCE</scope>
    <source>
        <strain evidence="1">CBS 315.58</strain>
    </source>
</reference>
<accession>A0AAN7AQK6</accession>
<proteinExistence type="predicted"/>
<name>A0AAN7AQK6_9PEZI</name>
<protein>
    <submittedName>
        <fullName evidence="1">Uncharacterized protein</fullName>
    </submittedName>
</protein>
<comment type="caution">
    <text evidence="1">The sequence shown here is derived from an EMBL/GenBank/DDBJ whole genome shotgun (WGS) entry which is preliminary data.</text>
</comment>
<gene>
    <name evidence="1" type="ORF">QBC40DRAFT_102999</name>
</gene>
<sequence>MGGSAFSDLENPPVTPRMPTDVYEQAKASCHASLKELFVFVDTPVEGPAKADHGDIDILVADERRSTPRDAEDDITPTPLPTLHAKIREALGAEYHKTVHNTTNLAIPWPGSDGQKHIQVDVRICKNAEELNWYLFKHGHGDLWNLLGSTIRPFGLTVDEAALWIRIPEIEKFDRKKAKILLTRSPSAIPTFLGLSLEPFESNKSFPTVEALYTYVTTCKYFFVRPASEDDNADDAGLIGGEEGVKKLKSNDRQRMRQRVVYRNWIEEYIPSLREQGLHVRPDVSIQEMRAKVKEDAFAAFDVEAEWNKRLHEWRLQKNVEATKKLIKEIIPAEVENVHYRGCLLSGLKKIIMEDGDPTGFESISRPDFKDEDGLYNEEVIRRFVEEKLDEVGKVAWEVQLARSREAMQKKREKELLAEKDILVAEKAC</sequence>
<evidence type="ECO:0000313" key="2">
    <source>
        <dbReference type="Proteomes" id="UP001303160"/>
    </source>
</evidence>
<reference evidence="1" key="2">
    <citation type="submission" date="2023-05" db="EMBL/GenBank/DDBJ databases">
        <authorList>
            <consortium name="Lawrence Berkeley National Laboratory"/>
            <person name="Steindorff A."/>
            <person name="Hensen N."/>
            <person name="Bonometti L."/>
            <person name="Westerberg I."/>
            <person name="Brannstrom I.O."/>
            <person name="Guillou S."/>
            <person name="Cros-Aarteil S."/>
            <person name="Calhoun S."/>
            <person name="Haridas S."/>
            <person name="Kuo A."/>
            <person name="Mondo S."/>
            <person name="Pangilinan J."/>
            <person name="Riley R."/>
            <person name="Labutti K."/>
            <person name="Andreopoulos B."/>
            <person name="Lipzen A."/>
            <person name="Chen C."/>
            <person name="Yanf M."/>
            <person name="Daum C."/>
            <person name="Ng V."/>
            <person name="Clum A."/>
            <person name="Ohm R."/>
            <person name="Martin F."/>
            <person name="Silar P."/>
            <person name="Natvig D."/>
            <person name="Lalanne C."/>
            <person name="Gautier V."/>
            <person name="Ament-Velasquez S.L."/>
            <person name="Kruys A."/>
            <person name="Hutchinson M.I."/>
            <person name="Powell A.J."/>
            <person name="Barry K."/>
            <person name="Miller A.N."/>
            <person name="Grigoriev I.V."/>
            <person name="Debuchy R."/>
            <person name="Gladieux P."/>
            <person name="Thoren M.H."/>
            <person name="Johannesson H."/>
        </authorList>
    </citation>
    <scope>NUCLEOTIDE SEQUENCE</scope>
    <source>
        <strain evidence="1">CBS 315.58</strain>
    </source>
</reference>
<dbReference type="AlphaFoldDB" id="A0AAN7AQK6"/>
<evidence type="ECO:0000313" key="1">
    <source>
        <dbReference type="EMBL" id="KAK4197481.1"/>
    </source>
</evidence>
<organism evidence="1 2">
    <name type="scientific">Triangularia verruculosa</name>
    <dbReference type="NCBI Taxonomy" id="2587418"/>
    <lineage>
        <taxon>Eukaryota</taxon>
        <taxon>Fungi</taxon>
        <taxon>Dikarya</taxon>
        <taxon>Ascomycota</taxon>
        <taxon>Pezizomycotina</taxon>
        <taxon>Sordariomycetes</taxon>
        <taxon>Sordariomycetidae</taxon>
        <taxon>Sordariales</taxon>
        <taxon>Podosporaceae</taxon>
        <taxon>Triangularia</taxon>
    </lineage>
</organism>